<dbReference type="PANTHER" id="PTHR46797">
    <property type="entry name" value="HTH-TYPE TRANSCRIPTIONAL REGULATOR"/>
    <property type="match status" value="1"/>
</dbReference>
<dbReference type="Proteomes" id="UP000017118">
    <property type="component" value="Chromosome"/>
</dbReference>
<dbReference type="GO" id="GO:0005829">
    <property type="term" value="C:cytosol"/>
    <property type="evidence" value="ECO:0007669"/>
    <property type="project" value="TreeGrafter"/>
</dbReference>
<proteinExistence type="predicted"/>
<dbReference type="PROSITE" id="PS50943">
    <property type="entry name" value="HTH_CROC1"/>
    <property type="match status" value="1"/>
</dbReference>
<evidence type="ECO:0000256" key="1">
    <source>
        <dbReference type="ARBA" id="ARBA00023125"/>
    </source>
</evidence>
<dbReference type="PATRIC" id="fig|1345695.10.peg.1056"/>
<evidence type="ECO:0000313" key="4">
    <source>
        <dbReference type="Proteomes" id="UP000017118"/>
    </source>
</evidence>
<dbReference type="GO" id="GO:0003677">
    <property type="term" value="F:DNA binding"/>
    <property type="evidence" value="ECO:0007669"/>
    <property type="project" value="UniProtKB-KW"/>
</dbReference>
<keyword evidence="4" id="KW-1185">Reference proteome</keyword>
<dbReference type="Gene3D" id="1.10.260.40">
    <property type="entry name" value="lambda repressor-like DNA-binding domains"/>
    <property type="match status" value="1"/>
</dbReference>
<dbReference type="KEGG" id="csb:CLSA_c29560"/>
<keyword evidence="1" id="KW-0238">DNA-binding</keyword>
<dbReference type="PANTHER" id="PTHR46797:SF1">
    <property type="entry name" value="METHYLPHOSPHONATE SYNTHASE"/>
    <property type="match status" value="1"/>
</dbReference>
<dbReference type="AlphaFoldDB" id="U5MTT8"/>
<protein>
    <submittedName>
        <fullName evidence="3">Helix-turn-helix domain protein</fullName>
    </submittedName>
</protein>
<dbReference type="SMART" id="SM00530">
    <property type="entry name" value="HTH_XRE"/>
    <property type="match status" value="1"/>
</dbReference>
<evidence type="ECO:0000259" key="2">
    <source>
        <dbReference type="PROSITE" id="PS50943"/>
    </source>
</evidence>
<reference evidence="3 4" key="1">
    <citation type="journal article" date="2013" name="Genome Announc.">
        <title>Complete Genome Sequence of the Solvent Producer Clostridium saccharobutylicum NCP262 (DSM 13864).</title>
        <authorList>
            <person name="Poehlein A."/>
            <person name="Hartwich K."/>
            <person name="Krabben P."/>
            <person name="Ehrenreich A."/>
            <person name="Liebl W."/>
            <person name="Durre P."/>
            <person name="Gottschalk G."/>
            <person name="Daniel R."/>
        </authorList>
    </citation>
    <scope>NUCLEOTIDE SEQUENCE [LARGE SCALE GENOMIC DNA]</scope>
    <source>
        <strain evidence="3">DSM 13864</strain>
    </source>
</reference>
<dbReference type="InterPro" id="IPR010982">
    <property type="entry name" value="Lambda_DNA-bd_dom_sf"/>
</dbReference>
<feature type="domain" description="HTH cro/C1-type" evidence="2">
    <location>
        <begin position="12"/>
        <end position="67"/>
    </location>
</feature>
<dbReference type="InterPro" id="IPR050807">
    <property type="entry name" value="TransReg_Diox_bact_type"/>
</dbReference>
<dbReference type="GeneID" id="55476850"/>
<dbReference type="SUPFAM" id="SSF47413">
    <property type="entry name" value="lambda repressor-like DNA-binding domains"/>
    <property type="match status" value="1"/>
</dbReference>
<gene>
    <name evidence="3" type="ORF">CLSA_c29560</name>
</gene>
<name>U5MTT8_CLOSA</name>
<sequence length="149" mass="17336">MSTYGKLFGEVIRELRIQKNMSLDELSNITNVSKSYLYRLEQNQRNNPTIYVINRLSTALELDIKAMEKLLVNEECKEPKEYISNIDGMLLNNTYTFAENVATMEVQLSLRDVIKSLEMYCIKQDLSREDDKALLELVDKLRCEVSKLT</sequence>
<accession>U5MTT8</accession>
<dbReference type="Pfam" id="PF01381">
    <property type="entry name" value="HTH_3"/>
    <property type="match status" value="1"/>
</dbReference>
<dbReference type="OrthoDB" id="9814553at2"/>
<dbReference type="InterPro" id="IPR001387">
    <property type="entry name" value="Cro/C1-type_HTH"/>
</dbReference>
<dbReference type="eggNOG" id="ENOG5032K1M">
    <property type="taxonomic scope" value="Bacteria"/>
</dbReference>
<organism evidence="3 4">
    <name type="scientific">Clostridium saccharobutylicum DSM 13864</name>
    <dbReference type="NCBI Taxonomy" id="1345695"/>
    <lineage>
        <taxon>Bacteria</taxon>
        <taxon>Bacillati</taxon>
        <taxon>Bacillota</taxon>
        <taxon>Clostridia</taxon>
        <taxon>Eubacteriales</taxon>
        <taxon>Clostridiaceae</taxon>
        <taxon>Clostridium</taxon>
    </lineage>
</organism>
<dbReference type="RefSeq" id="WP_022747068.1">
    <property type="nucleotide sequence ID" value="NC_022571.1"/>
</dbReference>
<dbReference type="HOGENOM" id="CLU_1755648_0_0_9"/>
<dbReference type="GO" id="GO:0003700">
    <property type="term" value="F:DNA-binding transcription factor activity"/>
    <property type="evidence" value="ECO:0007669"/>
    <property type="project" value="TreeGrafter"/>
</dbReference>
<dbReference type="EMBL" id="CP006721">
    <property type="protein sequence ID" value="AGX43923.1"/>
    <property type="molecule type" value="Genomic_DNA"/>
</dbReference>
<evidence type="ECO:0000313" key="3">
    <source>
        <dbReference type="EMBL" id="AGX43923.1"/>
    </source>
</evidence>
<dbReference type="CDD" id="cd00093">
    <property type="entry name" value="HTH_XRE"/>
    <property type="match status" value="1"/>
</dbReference>